<comment type="similarity">
    <text evidence="1">Belongs to the short-chain dehydrogenases/reductases (SDR) family.</text>
</comment>
<name>A0A4Q0P2T0_9FLAO</name>
<dbReference type="InterPro" id="IPR002347">
    <property type="entry name" value="SDR_fam"/>
</dbReference>
<comment type="caution">
    <text evidence="4">The sequence shown here is derived from an EMBL/GenBank/DDBJ whole genome shotgun (WGS) entry which is preliminary data.</text>
</comment>
<reference evidence="4 5" key="1">
    <citation type="submission" date="2018-07" db="EMBL/GenBank/DDBJ databases">
        <title>Leeuwenhoekiella genomics.</title>
        <authorList>
            <person name="Tahon G."/>
            <person name="Willems A."/>
        </authorList>
    </citation>
    <scope>NUCLEOTIDE SEQUENCE [LARGE SCALE GENOMIC DNA]</scope>
    <source>
        <strain evidence="4 5">LMG 22550</strain>
    </source>
</reference>
<evidence type="ECO:0008006" key="6">
    <source>
        <dbReference type="Google" id="ProtNLM"/>
    </source>
</evidence>
<dbReference type="SUPFAM" id="SSF51735">
    <property type="entry name" value="NAD(P)-binding Rossmann-fold domains"/>
    <property type="match status" value="1"/>
</dbReference>
<dbReference type="EMBL" id="QOVM01000007">
    <property type="protein sequence ID" value="RXG20863.1"/>
    <property type="molecule type" value="Genomic_DNA"/>
</dbReference>
<dbReference type="PANTHER" id="PTHR48107:SF16">
    <property type="entry name" value="NADPH-DEPENDENT ALDEHYDE REDUCTASE 1, CHLOROPLASTIC"/>
    <property type="match status" value="1"/>
</dbReference>
<feature type="region of interest" description="Disordered" evidence="3">
    <location>
        <begin position="1"/>
        <end position="38"/>
    </location>
</feature>
<dbReference type="PRINTS" id="PR00081">
    <property type="entry name" value="GDHRDH"/>
</dbReference>
<protein>
    <recommendedName>
        <fullName evidence="6">NAD(P)-dependent dehydrogenase (Short-subunit alcohol dehydrogenase family)</fullName>
    </recommendedName>
</protein>
<evidence type="ECO:0000256" key="2">
    <source>
        <dbReference type="ARBA" id="ARBA00023002"/>
    </source>
</evidence>
<dbReference type="PRINTS" id="PR00080">
    <property type="entry name" value="SDRFAMILY"/>
</dbReference>
<accession>A0A4Q0P2T0</accession>
<dbReference type="Proteomes" id="UP000289238">
    <property type="component" value="Unassembled WGS sequence"/>
</dbReference>
<dbReference type="InterPro" id="IPR020904">
    <property type="entry name" value="Sc_DH/Rdtase_CS"/>
</dbReference>
<dbReference type="Gene3D" id="3.40.50.720">
    <property type="entry name" value="NAD(P)-binding Rossmann-like Domain"/>
    <property type="match status" value="1"/>
</dbReference>
<dbReference type="OrthoDB" id="9803333at2"/>
<proteinExistence type="inferred from homology"/>
<sequence>MENPKTKYPQPPFDTKMQDEPGVSSEMSPKPDYGKDSYKASNKLTGKVAVITGGDSGIGRAVSYAFALEGAKVVISYLDEDEDAEEVAREIEEMNGEVLIIPGDIREEAHCKLIIDETINKFGRLDILVNNAAFQMAHSSLQEVSAEEWDKTFRTNIYAPFYLCKAAEPHLKPGSSVINTTSVNAYQPSESLVSYAATKGAIKNFTSSMAQLWGEKGIRVNAVAPGPIWTPLIPATLPEEKVKNFGKKTPLGRPGQPVEMAPIYVLLASDEGSYISGATVEATGGRYTI</sequence>
<dbReference type="PANTHER" id="PTHR48107">
    <property type="entry name" value="NADPH-DEPENDENT ALDEHYDE REDUCTASE-LIKE PROTEIN, CHLOROPLASTIC-RELATED"/>
    <property type="match status" value="1"/>
</dbReference>
<evidence type="ECO:0000313" key="5">
    <source>
        <dbReference type="Proteomes" id="UP000289238"/>
    </source>
</evidence>
<dbReference type="RefSeq" id="WP_128758710.1">
    <property type="nucleotide sequence ID" value="NZ_QOVM01000007.1"/>
</dbReference>
<evidence type="ECO:0000313" key="4">
    <source>
        <dbReference type="EMBL" id="RXG20863.1"/>
    </source>
</evidence>
<keyword evidence="5" id="KW-1185">Reference proteome</keyword>
<dbReference type="AlphaFoldDB" id="A0A4Q0P2T0"/>
<dbReference type="InterPro" id="IPR036291">
    <property type="entry name" value="NAD(P)-bd_dom_sf"/>
</dbReference>
<evidence type="ECO:0000256" key="3">
    <source>
        <dbReference type="SAM" id="MobiDB-lite"/>
    </source>
</evidence>
<organism evidence="4 5">
    <name type="scientific">Leeuwenhoekiella aequorea</name>
    <dbReference type="NCBI Taxonomy" id="283736"/>
    <lineage>
        <taxon>Bacteria</taxon>
        <taxon>Pseudomonadati</taxon>
        <taxon>Bacteroidota</taxon>
        <taxon>Flavobacteriia</taxon>
        <taxon>Flavobacteriales</taxon>
        <taxon>Flavobacteriaceae</taxon>
        <taxon>Leeuwenhoekiella</taxon>
    </lineage>
</organism>
<dbReference type="Pfam" id="PF13561">
    <property type="entry name" value="adh_short_C2"/>
    <property type="match status" value="1"/>
</dbReference>
<gene>
    <name evidence="4" type="ORF">DSM00_2967</name>
</gene>
<dbReference type="PROSITE" id="PS00061">
    <property type="entry name" value="ADH_SHORT"/>
    <property type="match status" value="1"/>
</dbReference>
<evidence type="ECO:0000256" key="1">
    <source>
        <dbReference type="ARBA" id="ARBA00006484"/>
    </source>
</evidence>
<dbReference type="GO" id="GO:0016614">
    <property type="term" value="F:oxidoreductase activity, acting on CH-OH group of donors"/>
    <property type="evidence" value="ECO:0007669"/>
    <property type="project" value="UniProtKB-ARBA"/>
</dbReference>
<dbReference type="FunFam" id="3.40.50.720:FF:000084">
    <property type="entry name" value="Short-chain dehydrogenase reductase"/>
    <property type="match status" value="1"/>
</dbReference>
<keyword evidence="2" id="KW-0560">Oxidoreductase</keyword>